<evidence type="ECO:0000313" key="2">
    <source>
        <dbReference type="EMBL" id="MBK1619804.1"/>
    </source>
</evidence>
<dbReference type="RefSeq" id="WP_200245936.1">
    <property type="nucleotide sequence ID" value="NZ_NRRY01000026.1"/>
</dbReference>
<keyword evidence="3" id="KW-1185">Reference proteome</keyword>
<dbReference type="Proteomes" id="UP001138768">
    <property type="component" value="Unassembled WGS sequence"/>
</dbReference>
<proteinExistence type="predicted"/>
<dbReference type="EMBL" id="NRRY01000026">
    <property type="protein sequence ID" value="MBK1619804.1"/>
    <property type="molecule type" value="Genomic_DNA"/>
</dbReference>
<gene>
    <name evidence="2" type="ORF">CKO42_15400</name>
</gene>
<dbReference type="AlphaFoldDB" id="A0A9X0WAG1"/>
<dbReference type="Pfam" id="PF19624">
    <property type="entry name" value="DUF6129"/>
    <property type="match status" value="1"/>
</dbReference>
<accession>A0A9X0WAG1</accession>
<organism evidence="2 3">
    <name type="scientific">Lamprobacter modestohalophilus</name>
    <dbReference type="NCBI Taxonomy" id="1064514"/>
    <lineage>
        <taxon>Bacteria</taxon>
        <taxon>Pseudomonadati</taxon>
        <taxon>Pseudomonadota</taxon>
        <taxon>Gammaproteobacteria</taxon>
        <taxon>Chromatiales</taxon>
        <taxon>Chromatiaceae</taxon>
        <taxon>Lamprobacter</taxon>
    </lineage>
</organism>
<evidence type="ECO:0000259" key="1">
    <source>
        <dbReference type="Pfam" id="PF19624"/>
    </source>
</evidence>
<evidence type="ECO:0000313" key="3">
    <source>
        <dbReference type="Proteomes" id="UP001138768"/>
    </source>
</evidence>
<sequence>MITPVFLDQIETILNRAGLSADSVAALRDAFPDHHFTHCLDDDISAGIEPVRESDGFNLYLIDASEHCLRFTRDLDSATGLVLAEVSDEDEVAIG</sequence>
<name>A0A9X0WAG1_9GAMM</name>
<feature type="domain" description="DUF6129" evidence="1">
    <location>
        <begin position="25"/>
        <end position="74"/>
    </location>
</feature>
<reference evidence="2 3" key="1">
    <citation type="journal article" date="2020" name="Microorganisms">
        <title>Osmotic Adaptation and Compatible Solute Biosynthesis of Phototrophic Bacteria as Revealed from Genome Analyses.</title>
        <authorList>
            <person name="Imhoff J.F."/>
            <person name="Rahn T."/>
            <person name="Kunzel S."/>
            <person name="Keller A."/>
            <person name="Neulinger S.C."/>
        </authorList>
    </citation>
    <scope>NUCLEOTIDE SEQUENCE [LARGE SCALE GENOMIC DNA]</scope>
    <source>
        <strain evidence="2 3">DSM 25653</strain>
    </source>
</reference>
<dbReference type="InterPro" id="IPR046132">
    <property type="entry name" value="DUF6129"/>
</dbReference>
<protein>
    <recommendedName>
        <fullName evidence="1">DUF6129 domain-containing protein</fullName>
    </recommendedName>
</protein>
<comment type="caution">
    <text evidence="2">The sequence shown here is derived from an EMBL/GenBank/DDBJ whole genome shotgun (WGS) entry which is preliminary data.</text>
</comment>